<dbReference type="InterPro" id="IPR029510">
    <property type="entry name" value="Ald_DH_CS_GLU"/>
</dbReference>
<evidence type="ECO:0000256" key="3">
    <source>
        <dbReference type="ARBA" id="ARBA00050326"/>
    </source>
</evidence>
<evidence type="ECO:0000259" key="9">
    <source>
        <dbReference type="Pfam" id="PF00171"/>
    </source>
</evidence>
<dbReference type="InterPro" id="IPR016163">
    <property type="entry name" value="Ald_DH_C"/>
</dbReference>
<dbReference type="Proteomes" id="UP000184447">
    <property type="component" value="Unassembled WGS sequence"/>
</dbReference>
<keyword evidence="2 8" id="KW-0560">Oxidoreductase</keyword>
<dbReference type="STRING" id="1121316.SAMN02745207_01557"/>
<evidence type="ECO:0000313" key="11">
    <source>
        <dbReference type="Proteomes" id="UP000184447"/>
    </source>
</evidence>
<dbReference type="Gene3D" id="3.40.309.10">
    <property type="entry name" value="Aldehyde Dehydrogenase, Chain A, domain 2"/>
    <property type="match status" value="1"/>
</dbReference>
<organism evidence="10 11">
    <name type="scientific">Clostridium grantii DSM 8605</name>
    <dbReference type="NCBI Taxonomy" id="1121316"/>
    <lineage>
        <taxon>Bacteria</taxon>
        <taxon>Bacillati</taxon>
        <taxon>Bacillota</taxon>
        <taxon>Clostridia</taxon>
        <taxon>Eubacteriales</taxon>
        <taxon>Clostridiaceae</taxon>
        <taxon>Clostridium</taxon>
    </lineage>
</organism>
<dbReference type="EC" id="1.2.1.97" evidence="5"/>
<dbReference type="InterPro" id="IPR016161">
    <property type="entry name" value="Ald_DH/histidinol_DH"/>
</dbReference>
<dbReference type="RefSeq" id="WP_073337873.1">
    <property type="nucleotide sequence ID" value="NZ_FQXM01000007.1"/>
</dbReference>
<dbReference type="PROSITE" id="PS00687">
    <property type="entry name" value="ALDEHYDE_DEHYDR_GLU"/>
    <property type="match status" value="1"/>
</dbReference>
<dbReference type="GO" id="GO:0005829">
    <property type="term" value="C:cytosol"/>
    <property type="evidence" value="ECO:0007669"/>
    <property type="project" value="TreeGrafter"/>
</dbReference>
<dbReference type="GO" id="GO:0004777">
    <property type="term" value="F:succinate-semialdehyde dehydrogenase (NAD+) activity"/>
    <property type="evidence" value="ECO:0007669"/>
    <property type="project" value="TreeGrafter"/>
</dbReference>
<evidence type="ECO:0000256" key="7">
    <source>
        <dbReference type="PROSITE-ProRule" id="PRU10007"/>
    </source>
</evidence>
<dbReference type="PANTHER" id="PTHR43353:SF5">
    <property type="entry name" value="SUCCINATE-SEMIALDEHYDE DEHYDROGENASE, MITOCHONDRIAL"/>
    <property type="match status" value="1"/>
</dbReference>
<proteinExistence type="inferred from homology"/>
<dbReference type="NCBIfam" id="NF007497">
    <property type="entry name" value="PRK10090.1"/>
    <property type="match status" value="1"/>
</dbReference>
<comment type="similarity">
    <text evidence="1 8">Belongs to the aldehyde dehydrogenase family.</text>
</comment>
<evidence type="ECO:0000256" key="5">
    <source>
        <dbReference type="ARBA" id="ARBA00066984"/>
    </source>
</evidence>
<sequence length="480" mass="53072">MKSYNMFIDGKWVPASSNETIEVLNPANEEVIATVPMGTREDARKALESAREAQVTWSKLTAQRRGEYLRELANELLKEKKHLAELLTTEQGKLISMAYEEVEGTAQFISYAAESARRIQGEILYSDVEEEQIMIQRIPYGVTVGLLTWNFPLALAGRKLGNALITGNTMVLMPPLHAPLAVYELGKIIERVLPKGVINIVTGAGNVIGDELVRNPITKLVTLTGSTEIGRHIYKAAADNLTVISLELGGKAPFIVLEDADIDKAAKLAVLSGYDNCGQICTSNERMYIHKDVYDEFMEKFVAGVKQLKVGNPMDPDTNIGPKMNINELNKLVTMVDKAKEQGAKIIVGGNRLTEGEFKTGYWFEPTVITNVTNYMEIIQEETFGPIVAAMKVESFDEALQLANDCKYGLSGYIFTKNMGNIMRAMNELEVGEIYVNRRNGELINGFHAGIKLSGVGGEDGKHGLDIYSQKKTIYLNYGK</sequence>
<accession>A0A1M5U3F7</accession>
<dbReference type="Gene3D" id="3.40.605.10">
    <property type="entry name" value="Aldehyde Dehydrogenase, Chain A, domain 1"/>
    <property type="match status" value="1"/>
</dbReference>
<evidence type="ECO:0000256" key="8">
    <source>
        <dbReference type="RuleBase" id="RU003345"/>
    </source>
</evidence>
<feature type="domain" description="Aldehyde dehydrogenase" evidence="9">
    <location>
        <begin position="12"/>
        <end position="474"/>
    </location>
</feature>
<dbReference type="InterPro" id="IPR015590">
    <property type="entry name" value="Aldehyde_DH_dom"/>
</dbReference>
<dbReference type="CDD" id="cd07088">
    <property type="entry name" value="ALDH_LactADH-AldA"/>
    <property type="match status" value="1"/>
</dbReference>
<dbReference type="Pfam" id="PF00171">
    <property type="entry name" value="Aldedh"/>
    <property type="match status" value="1"/>
</dbReference>
<dbReference type="InterPro" id="IPR050740">
    <property type="entry name" value="Aldehyde_DH_Superfamily"/>
</dbReference>
<comment type="function">
    <text evidence="4">Part of the sulfo-TAL (or sulfo-SFT) pathway, a D-sulfoquinovose degradation pathway that produces sulfolactate (SL). Catalyzes the oxidation of 3-sulfolactaldehyde (SLA) to sulfolactate (SL).</text>
</comment>
<keyword evidence="11" id="KW-1185">Reference proteome</keyword>
<dbReference type="InterPro" id="IPR016162">
    <property type="entry name" value="Ald_DH_N"/>
</dbReference>
<dbReference type="FunFam" id="3.40.309.10:FF:000009">
    <property type="entry name" value="Aldehyde dehydrogenase A"/>
    <property type="match status" value="1"/>
</dbReference>
<dbReference type="EMBL" id="FQXM01000007">
    <property type="protein sequence ID" value="SHH57552.1"/>
    <property type="molecule type" value="Genomic_DNA"/>
</dbReference>
<dbReference type="SUPFAM" id="SSF53720">
    <property type="entry name" value="ALDH-like"/>
    <property type="match status" value="1"/>
</dbReference>
<reference evidence="10 11" key="1">
    <citation type="submission" date="2016-11" db="EMBL/GenBank/DDBJ databases">
        <authorList>
            <person name="Jaros S."/>
            <person name="Januszkiewicz K."/>
            <person name="Wedrychowicz H."/>
        </authorList>
    </citation>
    <scope>NUCLEOTIDE SEQUENCE [LARGE SCALE GENOMIC DNA]</scope>
    <source>
        <strain evidence="10 11">DSM 8605</strain>
    </source>
</reference>
<protein>
    <recommendedName>
        <fullName evidence="6">3-sulfolactaldehyde dehydrogenase</fullName>
        <ecNumber evidence="5">1.2.1.97</ecNumber>
    </recommendedName>
</protein>
<evidence type="ECO:0000256" key="1">
    <source>
        <dbReference type="ARBA" id="ARBA00009986"/>
    </source>
</evidence>
<evidence type="ECO:0000256" key="2">
    <source>
        <dbReference type="ARBA" id="ARBA00023002"/>
    </source>
</evidence>
<evidence type="ECO:0000256" key="6">
    <source>
        <dbReference type="ARBA" id="ARBA00067277"/>
    </source>
</evidence>
<dbReference type="FunFam" id="3.40.605.10:FF:000007">
    <property type="entry name" value="NAD/NADP-dependent betaine aldehyde dehydrogenase"/>
    <property type="match status" value="1"/>
</dbReference>
<feature type="active site" evidence="7">
    <location>
        <position position="247"/>
    </location>
</feature>
<name>A0A1M5U3F7_9CLOT</name>
<comment type="catalytic activity">
    <reaction evidence="3">
        <text>(2S)-3-sulfolactaldehyde + NAD(+) + H2O = (2S)-3-sulfolactate + NADH + 2 H(+)</text>
        <dbReference type="Rhea" id="RHEA:47932"/>
        <dbReference type="ChEBI" id="CHEBI:15377"/>
        <dbReference type="ChEBI" id="CHEBI:15378"/>
        <dbReference type="ChEBI" id="CHEBI:57540"/>
        <dbReference type="ChEBI" id="CHEBI:57945"/>
        <dbReference type="ChEBI" id="CHEBI:61289"/>
        <dbReference type="ChEBI" id="CHEBI:90109"/>
        <dbReference type="EC" id="1.2.1.97"/>
    </reaction>
    <physiologicalReaction direction="left-to-right" evidence="3">
        <dbReference type="Rhea" id="RHEA:47933"/>
    </physiologicalReaction>
</comment>
<gene>
    <name evidence="10" type="ORF">SAMN02745207_01557</name>
</gene>
<evidence type="ECO:0000313" key="10">
    <source>
        <dbReference type="EMBL" id="SHH57552.1"/>
    </source>
</evidence>
<dbReference type="GO" id="GO:0009450">
    <property type="term" value="P:gamma-aminobutyric acid catabolic process"/>
    <property type="evidence" value="ECO:0007669"/>
    <property type="project" value="TreeGrafter"/>
</dbReference>
<dbReference type="PANTHER" id="PTHR43353">
    <property type="entry name" value="SUCCINATE-SEMIALDEHYDE DEHYDROGENASE, MITOCHONDRIAL"/>
    <property type="match status" value="1"/>
</dbReference>
<dbReference type="AlphaFoldDB" id="A0A1M5U3F7"/>
<evidence type="ECO:0000256" key="4">
    <source>
        <dbReference type="ARBA" id="ARBA00054572"/>
    </source>
</evidence>
<dbReference type="OrthoDB" id="9762913at2"/>